<dbReference type="OrthoDB" id="5422175at2"/>
<dbReference type="AlphaFoldDB" id="A0A0K1EG43"/>
<accession>A0A0K1EG43</accession>
<evidence type="ECO:0008006" key="3">
    <source>
        <dbReference type="Google" id="ProtNLM"/>
    </source>
</evidence>
<name>A0A0K1EG43_CHOCO</name>
<dbReference type="SUPFAM" id="SSF55729">
    <property type="entry name" value="Acyl-CoA N-acyltransferases (Nat)"/>
    <property type="match status" value="1"/>
</dbReference>
<dbReference type="InterPro" id="IPR016181">
    <property type="entry name" value="Acyl_CoA_acyltransferase"/>
</dbReference>
<dbReference type="EMBL" id="CP012159">
    <property type="protein sequence ID" value="AKT39553.1"/>
    <property type="molecule type" value="Genomic_DNA"/>
</dbReference>
<dbReference type="RefSeq" id="WP_050431618.1">
    <property type="nucleotide sequence ID" value="NZ_CP012159.1"/>
</dbReference>
<dbReference type="KEGG" id="ccro:CMC5_037000"/>
<organism evidence="1 2">
    <name type="scientific">Chondromyces crocatus</name>
    <dbReference type="NCBI Taxonomy" id="52"/>
    <lineage>
        <taxon>Bacteria</taxon>
        <taxon>Pseudomonadati</taxon>
        <taxon>Myxococcota</taxon>
        <taxon>Polyangia</taxon>
        <taxon>Polyangiales</taxon>
        <taxon>Polyangiaceae</taxon>
        <taxon>Chondromyces</taxon>
    </lineage>
</organism>
<sequence>MDRTPRRWQPRRIDVGVDLALLRRARSQFYGRPSDDYLDWLYVRNPAGMPFCHLAMDGDVIAGQYVVIPIDMVARGQSFKACLSLDTFTHEGYRRQGIFKGLAEAVFRDVRAAGCRFTLGFPNARSHHGLVKSLHFEEPFGVYLLVKPLARAALGAGVGRVVPSLLGAVARYSRLKIETPEVVESDWIDRLWGLRRAVTSIGFAKTGTWFRWRFDGNPRVSYRIITATRADGEPAGVLVWSKDERAGRRPAVNLVDLEATGHGVRAALVGALLEKIAGEADFVKAFVAPVSELGRSLLMSGFVPVRRFPFNYRAHSADEDLRPALRATAWSVSGAYADML</sequence>
<keyword evidence="2" id="KW-1185">Reference proteome</keyword>
<evidence type="ECO:0000313" key="1">
    <source>
        <dbReference type="EMBL" id="AKT39553.1"/>
    </source>
</evidence>
<dbReference type="Proteomes" id="UP000067626">
    <property type="component" value="Chromosome"/>
</dbReference>
<evidence type="ECO:0000313" key="2">
    <source>
        <dbReference type="Proteomes" id="UP000067626"/>
    </source>
</evidence>
<protein>
    <recommendedName>
        <fullName evidence="3">N-acetyltransferase domain-containing protein</fullName>
    </recommendedName>
</protein>
<dbReference type="Pfam" id="PF13527">
    <property type="entry name" value="Acetyltransf_9"/>
    <property type="match status" value="1"/>
</dbReference>
<dbReference type="Gene3D" id="3.40.630.30">
    <property type="match status" value="1"/>
</dbReference>
<gene>
    <name evidence="1" type="ORF">CMC5_037000</name>
</gene>
<reference evidence="1 2" key="1">
    <citation type="submission" date="2015-07" db="EMBL/GenBank/DDBJ databases">
        <title>Genome analysis of myxobacterium Chondromyces crocatus Cm c5 reveals a high potential for natural compound synthesis and the genetic basis for the loss of fruiting body formation.</title>
        <authorList>
            <person name="Zaburannyi N."/>
            <person name="Bunk B."/>
            <person name="Maier J."/>
            <person name="Overmann J."/>
            <person name="Mueller R."/>
        </authorList>
    </citation>
    <scope>NUCLEOTIDE SEQUENCE [LARGE SCALE GENOMIC DNA]</scope>
    <source>
        <strain evidence="1 2">Cm c5</strain>
    </source>
</reference>
<proteinExistence type="predicted"/>